<feature type="compositionally biased region" description="Basic and acidic residues" evidence="1">
    <location>
        <begin position="28"/>
        <end position="42"/>
    </location>
</feature>
<feature type="compositionally biased region" description="Low complexity" evidence="1">
    <location>
        <begin position="16"/>
        <end position="26"/>
    </location>
</feature>
<dbReference type="CDD" id="cd16430">
    <property type="entry name" value="TraB"/>
    <property type="match status" value="1"/>
</dbReference>
<dbReference type="InterPro" id="IPR005498">
    <property type="entry name" value="T4SS_VirB10/TraB/TrbI"/>
</dbReference>
<feature type="compositionally biased region" description="Basic and acidic residues" evidence="1">
    <location>
        <begin position="1"/>
        <end position="11"/>
    </location>
</feature>
<feature type="region of interest" description="Disordered" evidence="1">
    <location>
        <begin position="149"/>
        <end position="210"/>
    </location>
</feature>
<proteinExistence type="predicted"/>
<organism evidence="2 3">
    <name type="scientific">Sphingobium olei</name>
    <dbReference type="NCBI Taxonomy" id="420955"/>
    <lineage>
        <taxon>Bacteria</taxon>
        <taxon>Pseudomonadati</taxon>
        <taxon>Pseudomonadota</taxon>
        <taxon>Alphaproteobacteria</taxon>
        <taxon>Sphingomonadales</taxon>
        <taxon>Sphingomonadaceae</taxon>
        <taxon>Sphingobium</taxon>
    </lineage>
</organism>
<dbReference type="Pfam" id="PF03743">
    <property type="entry name" value="TrbI"/>
    <property type="match status" value="1"/>
</dbReference>
<evidence type="ECO:0000313" key="3">
    <source>
        <dbReference type="Proteomes" id="UP001597203"/>
    </source>
</evidence>
<name>A0ABW3NWU9_9SPHN</name>
<protein>
    <submittedName>
        <fullName evidence="2">TraB/VirB10 family protein</fullName>
    </submittedName>
</protein>
<dbReference type="Proteomes" id="UP001597203">
    <property type="component" value="Unassembled WGS sequence"/>
</dbReference>
<accession>A0ABW3NWU9</accession>
<keyword evidence="3" id="KW-1185">Reference proteome</keyword>
<feature type="region of interest" description="Disordered" evidence="1">
    <location>
        <begin position="1"/>
        <end position="52"/>
    </location>
</feature>
<evidence type="ECO:0000256" key="1">
    <source>
        <dbReference type="SAM" id="MobiDB-lite"/>
    </source>
</evidence>
<evidence type="ECO:0000313" key="2">
    <source>
        <dbReference type="EMBL" id="MFD1103793.1"/>
    </source>
</evidence>
<dbReference type="RefSeq" id="WP_380909048.1">
    <property type="nucleotide sequence ID" value="NZ_JBHTLS010000009.1"/>
</dbReference>
<gene>
    <name evidence="2" type="ORF">ACFQ24_02535</name>
</gene>
<comment type="caution">
    <text evidence="2">The sequence shown here is derived from an EMBL/GenBank/DDBJ whole genome shotgun (WGS) entry which is preliminary data.</text>
</comment>
<sequence>MRQYGDRDGGRSGEPSPAARQGSQSRRASREPVDADQDRQSERLSPNVPSRAPALLDLKTRWAMLSAKQQLRTRQAGIALVIGMFGYGLYTASSGSKEETQSAPAASRLDMGAGLRGDSLETKVRGDLKKILDGQALLGDRVTAIEEGKVLPGSGAPTSAEGDLPSALPGDIPAFPPSPTPAELESADGSLPAPPMPSAPAAPPAPPVERQVGSIGAATLAIAADASGASPNGSKKKTRTIYLPPGFMKARLLTGIDALASRDATSNPEPLIARVQAPAVLPNDVKANLAGCFVIGNATGSLAKERVEVQLVSLSCVDFDERSVVDQPIKGFFVDTDGKKGLSGKVVTRAGAALARSFIAGTISGVSQSVENTFGDTSTSALGTIRTLDAGDAAKSGIAGGLSKSSDKLTDFYLDLARQAGPIVEVGAAKDVVVVIQEGVTLEIKPTAGAKF</sequence>
<dbReference type="EMBL" id="JBHTLS010000009">
    <property type="protein sequence ID" value="MFD1103793.1"/>
    <property type="molecule type" value="Genomic_DNA"/>
</dbReference>
<reference evidence="3" key="1">
    <citation type="journal article" date="2019" name="Int. J. Syst. Evol. Microbiol.">
        <title>The Global Catalogue of Microorganisms (GCM) 10K type strain sequencing project: providing services to taxonomists for standard genome sequencing and annotation.</title>
        <authorList>
            <consortium name="The Broad Institute Genomics Platform"/>
            <consortium name="The Broad Institute Genome Sequencing Center for Infectious Disease"/>
            <person name="Wu L."/>
            <person name="Ma J."/>
        </authorList>
    </citation>
    <scope>NUCLEOTIDE SEQUENCE [LARGE SCALE GENOMIC DNA]</scope>
    <source>
        <strain evidence="3">CCUG 54329</strain>
    </source>
</reference>
<feature type="compositionally biased region" description="Pro residues" evidence="1">
    <location>
        <begin position="192"/>
        <end position="207"/>
    </location>
</feature>